<protein>
    <submittedName>
        <fullName evidence="2">Uncharacterized protein</fullName>
    </submittedName>
</protein>
<feature type="region of interest" description="Disordered" evidence="1">
    <location>
        <begin position="358"/>
        <end position="382"/>
    </location>
</feature>
<feature type="compositionally biased region" description="Polar residues" evidence="1">
    <location>
        <begin position="358"/>
        <end position="376"/>
    </location>
</feature>
<reference evidence="2 3" key="1">
    <citation type="submission" date="2015-09" db="EMBL/GenBank/DDBJ databases">
        <authorList>
            <person name="Jackson K.R."/>
            <person name="Lunt B.L."/>
            <person name="Fisher J.N.B."/>
            <person name="Gardner A.V."/>
            <person name="Bailey M.E."/>
            <person name="Deus L.M."/>
            <person name="Earl A.S."/>
            <person name="Gibby P.D."/>
            <person name="Hartmann K.A."/>
            <person name="Liu J.E."/>
            <person name="Manci A.M."/>
            <person name="Nielsen D.A."/>
            <person name="Solomon M.B."/>
            <person name="Breakwell D.P."/>
            <person name="Burnett S.H."/>
            <person name="Grose J.H."/>
        </authorList>
    </citation>
    <scope>NUCLEOTIDE SEQUENCE [LARGE SCALE GENOMIC DNA]</scope>
    <source>
        <strain evidence="2 3">16</strain>
    </source>
</reference>
<dbReference type="Proteomes" id="UP000048984">
    <property type="component" value="Unassembled WGS sequence"/>
</dbReference>
<dbReference type="STRING" id="665126.ABB55_00640"/>
<evidence type="ECO:0000313" key="2">
    <source>
        <dbReference type="EMBL" id="KPL50914.1"/>
    </source>
</evidence>
<keyword evidence="3" id="KW-1185">Reference proteome</keyword>
<dbReference type="AlphaFoldDB" id="A0A0P6W988"/>
<name>A0A0P6W988_9HYPH</name>
<reference evidence="2 3" key="2">
    <citation type="submission" date="2015-10" db="EMBL/GenBank/DDBJ databases">
        <title>Draft Genome Sequence of Prosthecomicrobium hirschii ATCC 27832.</title>
        <authorList>
            <person name="Daniel J."/>
            <person name="Givan S.A."/>
            <person name="Brun Y.V."/>
            <person name="Brown P.J."/>
        </authorList>
    </citation>
    <scope>NUCLEOTIDE SEQUENCE [LARGE SCALE GENOMIC DNA]</scope>
    <source>
        <strain evidence="2 3">16</strain>
    </source>
</reference>
<feature type="compositionally biased region" description="Basic and acidic residues" evidence="1">
    <location>
        <begin position="298"/>
        <end position="307"/>
    </location>
</feature>
<evidence type="ECO:0000256" key="1">
    <source>
        <dbReference type="SAM" id="MobiDB-lite"/>
    </source>
</evidence>
<dbReference type="EMBL" id="LJYW01000001">
    <property type="protein sequence ID" value="KPL50914.1"/>
    <property type="molecule type" value="Genomic_DNA"/>
</dbReference>
<comment type="caution">
    <text evidence="2">The sequence shown here is derived from an EMBL/GenBank/DDBJ whole genome shotgun (WGS) entry which is preliminary data.</text>
</comment>
<proteinExistence type="predicted"/>
<evidence type="ECO:0000313" key="3">
    <source>
        <dbReference type="Proteomes" id="UP000048984"/>
    </source>
</evidence>
<gene>
    <name evidence="2" type="ORF">ABB55_00640</name>
</gene>
<feature type="region of interest" description="Disordered" evidence="1">
    <location>
        <begin position="278"/>
        <end position="307"/>
    </location>
</feature>
<organism evidence="2 3">
    <name type="scientific">Prosthecodimorpha hirschii</name>
    <dbReference type="NCBI Taxonomy" id="665126"/>
    <lineage>
        <taxon>Bacteria</taxon>
        <taxon>Pseudomonadati</taxon>
        <taxon>Pseudomonadota</taxon>
        <taxon>Alphaproteobacteria</taxon>
        <taxon>Hyphomicrobiales</taxon>
        <taxon>Ancalomicrobiaceae</taxon>
        <taxon>Prosthecodimorpha</taxon>
    </lineage>
</organism>
<sequence>MLQKISLDETAKKFKKFGVDIKKIMADTRKQGGNEFLAMMDAIDKAAQKGAQVSDLFQDQQAQLGYIAYRNARGMREKLLREIGSSAGTVANDLSRIVNDSKSAIDRLSNSWNTMTNTLAMSADKVGVPVGLQNLATELEKIAGIIEKINSGDLAGAGRKTAQYLSGETDDDRTRRRLQNALDNERTARAEAPDSPEVVRLRAQLAALEADDRVPNRGERVRALRERIRIAEGMAGPRNERANEWRRRAAQEAVSLLPPLPEGPTGLPTELIPWNRGLRGGAPNKAGIRPTQGFSTRSQREGVEKSQDNNGAITVPVLLDDVSLTAAAAQAHAAAQGLVNSMPPIRFKAEVLTPSISGQMGSTVSGRVQGAQSDTGSRMGPR</sequence>
<accession>A0A0P6W988</accession>